<keyword evidence="4" id="KW-1185">Reference proteome</keyword>
<feature type="compositionally biased region" description="Polar residues" evidence="1">
    <location>
        <begin position="87"/>
        <end position="96"/>
    </location>
</feature>
<keyword evidence="2" id="KW-0472">Membrane</keyword>
<keyword evidence="2" id="KW-1133">Transmembrane helix</keyword>
<organism evidence="3 4">
    <name type="scientific">Pseudomonas shirazensis</name>
    <dbReference type="NCBI Taxonomy" id="2745494"/>
    <lineage>
        <taxon>Bacteria</taxon>
        <taxon>Pseudomonadati</taxon>
        <taxon>Pseudomonadota</taxon>
        <taxon>Gammaproteobacteria</taxon>
        <taxon>Pseudomonadales</taxon>
        <taxon>Pseudomonadaceae</taxon>
        <taxon>Pseudomonas</taxon>
    </lineage>
</organism>
<dbReference type="Proteomes" id="UP001386972">
    <property type="component" value="Unassembled WGS sequence"/>
</dbReference>
<feature type="region of interest" description="Disordered" evidence="1">
    <location>
        <begin position="42"/>
        <end position="96"/>
    </location>
</feature>
<comment type="caution">
    <text evidence="3">The sequence shown here is derived from an EMBL/GenBank/DDBJ whole genome shotgun (WGS) entry which is preliminary data.</text>
</comment>
<dbReference type="RefSeq" id="WP_340610228.1">
    <property type="nucleotide sequence ID" value="NZ_JBBNAW010000001.1"/>
</dbReference>
<name>A0ABU8ZUA1_9PSED</name>
<evidence type="ECO:0000256" key="1">
    <source>
        <dbReference type="SAM" id="MobiDB-lite"/>
    </source>
</evidence>
<reference evidence="3 4" key="1">
    <citation type="submission" date="2024-03" db="EMBL/GenBank/DDBJ databases">
        <title>Screening, Identification and Application of a Plant Lactobacillus Strain.</title>
        <authorList>
            <person name="Li Y.L."/>
        </authorList>
    </citation>
    <scope>NUCLEOTIDE SEQUENCE [LARGE SCALE GENOMIC DNA]</scope>
    <source>
        <strain evidence="3 4">JDB</strain>
    </source>
</reference>
<sequence length="96" mass="9938">MPQQITARLADLSVGGKLLLAFGLVSVLSVSAIAIAFQSSSLLQSGSRQSQAKPGNSGNQSSSFASSIDRKRLRTDRNPHPCRSAAANAQQVGLAS</sequence>
<protein>
    <recommendedName>
        <fullName evidence="5">Methyl-accepting chemotaxis protein</fullName>
    </recommendedName>
</protein>
<dbReference type="EMBL" id="JBBNAW010000001">
    <property type="protein sequence ID" value="MEK2607932.1"/>
    <property type="molecule type" value="Genomic_DNA"/>
</dbReference>
<evidence type="ECO:0000313" key="3">
    <source>
        <dbReference type="EMBL" id="MEK2607932.1"/>
    </source>
</evidence>
<gene>
    <name evidence="3" type="ORF">WLF18_02265</name>
</gene>
<keyword evidence="2" id="KW-0812">Transmembrane</keyword>
<accession>A0ABU8ZUA1</accession>
<proteinExistence type="predicted"/>
<evidence type="ECO:0000256" key="2">
    <source>
        <dbReference type="SAM" id="Phobius"/>
    </source>
</evidence>
<evidence type="ECO:0000313" key="4">
    <source>
        <dbReference type="Proteomes" id="UP001386972"/>
    </source>
</evidence>
<feature type="transmembrane region" description="Helical" evidence="2">
    <location>
        <begin position="18"/>
        <end position="37"/>
    </location>
</feature>
<feature type="compositionally biased region" description="Low complexity" evidence="1">
    <location>
        <begin position="42"/>
        <end position="67"/>
    </location>
</feature>
<evidence type="ECO:0008006" key="5">
    <source>
        <dbReference type="Google" id="ProtNLM"/>
    </source>
</evidence>